<dbReference type="InterPro" id="IPR051040">
    <property type="entry name" value="COX23"/>
</dbReference>
<dbReference type="OrthoDB" id="9971592at2759"/>
<evidence type="ECO:0000313" key="6">
    <source>
        <dbReference type="Proteomes" id="UP000305948"/>
    </source>
</evidence>
<evidence type="ECO:0000313" key="5">
    <source>
        <dbReference type="EMBL" id="TFK51768.1"/>
    </source>
</evidence>
<comment type="function">
    <text evidence="1">Required for the assembly of cytochrome c oxidase.</text>
</comment>
<proteinExistence type="predicted"/>
<dbReference type="GO" id="GO:0005758">
    <property type="term" value="C:mitochondrial intermembrane space"/>
    <property type="evidence" value="ECO:0007669"/>
    <property type="project" value="UniProtKB-SubCell"/>
</dbReference>
<dbReference type="PANTHER" id="PTHR46811">
    <property type="entry name" value="COILED-COIL-HELIX-COILED-COIL-HELIX DOMAIN-CONTAINING PROTEIN 7"/>
    <property type="match status" value="1"/>
</dbReference>
<dbReference type="InterPro" id="IPR009069">
    <property type="entry name" value="Cys_alpha_HP_mot_SF"/>
</dbReference>
<gene>
    <name evidence="5" type="ORF">OE88DRAFT_1628916</name>
</gene>
<dbReference type="PANTHER" id="PTHR46811:SF1">
    <property type="entry name" value="COILED-COIL-HELIX-COILED-COIL-HELIX DOMAIN-CONTAINING PROTEIN 7"/>
    <property type="match status" value="1"/>
</dbReference>
<keyword evidence="3" id="KW-0496">Mitochondrion</keyword>
<dbReference type="Proteomes" id="UP000305948">
    <property type="component" value="Unassembled WGS sequence"/>
</dbReference>
<protein>
    <recommendedName>
        <fullName evidence="7">CHCH domain-containing protein</fullName>
    </recommendedName>
</protein>
<name>A0A5C3N6R3_9AGAM</name>
<organism evidence="5 6">
    <name type="scientific">Heliocybe sulcata</name>
    <dbReference type="NCBI Taxonomy" id="5364"/>
    <lineage>
        <taxon>Eukaryota</taxon>
        <taxon>Fungi</taxon>
        <taxon>Dikarya</taxon>
        <taxon>Basidiomycota</taxon>
        <taxon>Agaricomycotina</taxon>
        <taxon>Agaricomycetes</taxon>
        <taxon>Gloeophyllales</taxon>
        <taxon>Gloeophyllaceae</taxon>
        <taxon>Heliocybe</taxon>
    </lineage>
</organism>
<sequence length="86" mass="9947">MASDKGKVPSPRDNIKPKDYVETFKACLEVTCTSSPCQDAAKASYDCLNRHDYERDKCLDFFQAYRDCKKAWVSDGRLRSRLFRLS</sequence>
<keyword evidence="4" id="KW-1015">Disulfide bond</keyword>
<evidence type="ECO:0000256" key="4">
    <source>
        <dbReference type="ARBA" id="ARBA00023157"/>
    </source>
</evidence>
<dbReference type="EMBL" id="ML213510">
    <property type="protein sequence ID" value="TFK51768.1"/>
    <property type="molecule type" value="Genomic_DNA"/>
</dbReference>
<dbReference type="GO" id="GO:0033108">
    <property type="term" value="P:mitochondrial respiratory chain complex assembly"/>
    <property type="evidence" value="ECO:0007669"/>
    <property type="project" value="TreeGrafter"/>
</dbReference>
<evidence type="ECO:0000256" key="2">
    <source>
        <dbReference type="ARBA" id="ARBA00004569"/>
    </source>
</evidence>
<evidence type="ECO:0008006" key="7">
    <source>
        <dbReference type="Google" id="ProtNLM"/>
    </source>
</evidence>
<accession>A0A5C3N6R3</accession>
<evidence type="ECO:0000256" key="3">
    <source>
        <dbReference type="ARBA" id="ARBA00023128"/>
    </source>
</evidence>
<comment type="subcellular location">
    <subcellularLocation>
        <location evidence="2">Mitochondrion intermembrane space</location>
    </subcellularLocation>
</comment>
<dbReference type="SUPFAM" id="SSF47072">
    <property type="entry name" value="Cysteine alpha-hairpin motif"/>
    <property type="match status" value="1"/>
</dbReference>
<keyword evidence="6" id="KW-1185">Reference proteome</keyword>
<dbReference type="AlphaFoldDB" id="A0A5C3N6R3"/>
<evidence type="ECO:0000256" key="1">
    <source>
        <dbReference type="ARBA" id="ARBA00003875"/>
    </source>
</evidence>
<dbReference type="PROSITE" id="PS51808">
    <property type="entry name" value="CHCH"/>
    <property type="match status" value="1"/>
</dbReference>
<dbReference type="Gene3D" id="1.10.287.1130">
    <property type="entry name" value="CytochromE C oxidase copper chaperone"/>
    <property type="match status" value="1"/>
</dbReference>
<reference evidence="5 6" key="1">
    <citation type="journal article" date="2019" name="Nat. Ecol. Evol.">
        <title>Megaphylogeny resolves global patterns of mushroom evolution.</title>
        <authorList>
            <person name="Varga T."/>
            <person name="Krizsan K."/>
            <person name="Foldi C."/>
            <person name="Dima B."/>
            <person name="Sanchez-Garcia M."/>
            <person name="Sanchez-Ramirez S."/>
            <person name="Szollosi G.J."/>
            <person name="Szarkandi J.G."/>
            <person name="Papp V."/>
            <person name="Albert L."/>
            <person name="Andreopoulos W."/>
            <person name="Angelini C."/>
            <person name="Antonin V."/>
            <person name="Barry K.W."/>
            <person name="Bougher N.L."/>
            <person name="Buchanan P."/>
            <person name="Buyck B."/>
            <person name="Bense V."/>
            <person name="Catcheside P."/>
            <person name="Chovatia M."/>
            <person name="Cooper J."/>
            <person name="Damon W."/>
            <person name="Desjardin D."/>
            <person name="Finy P."/>
            <person name="Geml J."/>
            <person name="Haridas S."/>
            <person name="Hughes K."/>
            <person name="Justo A."/>
            <person name="Karasinski D."/>
            <person name="Kautmanova I."/>
            <person name="Kiss B."/>
            <person name="Kocsube S."/>
            <person name="Kotiranta H."/>
            <person name="LaButti K.M."/>
            <person name="Lechner B.E."/>
            <person name="Liimatainen K."/>
            <person name="Lipzen A."/>
            <person name="Lukacs Z."/>
            <person name="Mihaltcheva S."/>
            <person name="Morgado L.N."/>
            <person name="Niskanen T."/>
            <person name="Noordeloos M.E."/>
            <person name="Ohm R.A."/>
            <person name="Ortiz-Santana B."/>
            <person name="Ovrebo C."/>
            <person name="Racz N."/>
            <person name="Riley R."/>
            <person name="Savchenko A."/>
            <person name="Shiryaev A."/>
            <person name="Soop K."/>
            <person name="Spirin V."/>
            <person name="Szebenyi C."/>
            <person name="Tomsovsky M."/>
            <person name="Tulloss R.E."/>
            <person name="Uehling J."/>
            <person name="Grigoriev I.V."/>
            <person name="Vagvolgyi C."/>
            <person name="Papp T."/>
            <person name="Martin F.M."/>
            <person name="Miettinen O."/>
            <person name="Hibbett D.S."/>
            <person name="Nagy L.G."/>
        </authorList>
    </citation>
    <scope>NUCLEOTIDE SEQUENCE [LARGE SCALE GENOMIC DNA]</scope>
    <source>
        <strain evidence="5 6">OMC1185</strain>
    </source>
</reference>
<dbReference type="STRING" id="5364.A0A5C3N6R3"/>